<comment type="caution">
    <text evidence="1">The sequence shown here is derived from an EMBL/GenBank/DDBJ whole genome shotgun (WGS) entry which is preliminary data.</text>
</comment>
<proteinExistence type="predicted"/>
<sequence length="190" mass="20257">MVTIRMSKKPLAILAGVVLVSVSSFGLWRWGPLADDQVVPSCGDLAEALPSAVEGSWTLTRTEPAREVSRSVARCEFGFRSADQSYWGKAVLDLSAGDDGAALSEKATDGPCYGEAVPNPSGAKYKVARSCSQKINDKAFAGVFVASDERYAHTLAEFSSSSLPMEQVVAYANISAQRIIDRAMTLKASD</sequence>
<name>A0A3N9Y211_9ACTN</name>
<evidence type="ECO:0000313" key="2">
    <source>
        <dbReference type="Proteomes" id="UP000278981"/>
    </source>
</evidence>
<gene>
    <name evidence="1" type="ORF">DDE19_25850</name>
</gene>
<dbReference type="AlphaFoldDB" id="A0A3N9Y211"/>
<evidence type="ECO:0000313" key="1">
    <source>
        <dbReference type="EMBL" id="RQX13367.1"/>
    </source>
</evidence>
<dbReference type="Proteomes" id="UP000278981">
    <property type="component" value="Unassembled WGS sequence"/>
</dbReference>
<protein>
    <recommendedName>
        <fullName evidence="3">DUF3558 domain-containing protein</fullName>
    </recommendedName>
</protein>
<accession>A0A3N9Y211</accession>
<reference evidence="1 2" key="1">
    <citation type="submission" date="2018-04" db="EMBL/GenBank/DDBJ databases">
        <title>Micromonosporas from Atacama Desert.</title>
        <authorList>
            <person name="Carro L."/>
            <person name="Klenk H.-P."/>
            <person name="Goodfellow M."/>
        </authorList>
    </citation>
    <scope>NUCLEOTIDE SEQUENCE [LARGE SCALE GENOMIC DNA]</scope>
    <source>
        <strain evidence="1 2">LB19</strain>
    </source>
</reference>
<dbReference type="EMBL" id="QDGB01000326">
    <property type="protein sequence ID" value="RQX13367.1"/>
    <property type="molecule type" value="Genomic_DNA"/>
</dbReference>
<evidence type="ECO:0008006" key="3">
    <source>
        <dbReference type="Google" id="ProtNLM"/>
    </source>
</evidence>
<organism evidence="1 2">
    <name type="scientific">Micromonospora ureilytica</name>
    <dbReference type="NCBI Taxonomy" id="709868"/>
    <lineage>
        <taxon>Bacteria</taxon>
        <taxon>Bacillati</taxon>
        <taxon>Actinomycetota</taxon>
        <taxon>Actinomycetes</taxon>
        <taxon>Micromonosporales</taxon>
        <taxon>Micromonosporaceae</taxon>
        <taxon>Micromonospora</taxon>
    </lineage>
</organism>